<name>A0A109N2K9_9BACI</name>
<gene>
    <name evidence="1" type="ORF">AS888_12505</name>
</gene>
<comment type="caution">
    <text evidence="1">The sequence shown here is derived from an EMBL/GenBank/DDBJ whole genome shotgun (WGS) entry which is preliminary data.</text>
</comment>
<sequence>MKSFQLNEKTRSFLSNYQLFEEDLIQQVQLQHRMELVEAFGIQKGMRVLELGCGQGDTTVAIADAVGENGRVVALDIAGPDYGAPLTVGQATERIKKSPLGERIDFHLEMDFDLFEATIPFEVAVFSHCSWYFKQPEDLLNYFKKIRGLAKHICFAEWDLDFTCSTQRSHFFAVSIQALHSSFVKNDGNIQNLFHKTQIQRLLQQANFEVVKQLTVDASLLQDGRWEKSYANAIREDFIKVPPMIQTLITGYYELMNTSDGNDHSLNSFIICAE</sequence>
<dbReference type="EMBL" id="LNNH01000004">
    <property type="protein sequence ID" value="KWW22353.1"/>
    <property type="molecule type" value="Genomic_DNA"/>
</dbReference>
<protein>
    <submittedName>
        <fullName evidence="1">SAM-dependent methyltransferase</fullName>
    </submittedName>
</protein>
<organism evidence="1 2">
    <name type="scientific">Peribacillus simplex</name>
    <dbReference type="NCBI Taxonomy" id="1478"/>
    <lineage>
        <taxon>Bacteria</taxon>
        <taxon>Bacillati</taxon>
        <taxon>Bacillota</taxon>
        <taxon>Bacilli</taxon>
        <taxon>Bacillales</taxon>
        <taxon>Bacillaceae</taxon>
        <taxon>Peribacillus</taxon>
    </lineage>
</organism>
<dbReference type="RefSeq" id="WP_061140398.1">
    <property type="nucleotide sequence ID" value="NZ_LNNH01000004.1"/>
</dbReference>
<keyword evidence="2" id="KW-1185">Reference proteome</keyword>
<dbReference type="InterPro" id="IPR029063">
    <property type="entry name" value="SAM-dependent_MTases_sf"/>
</dbReference>
<keyword evidence="1" id="KW-0808">Transferase</keyword>
<dbReference type="AlphaFoldDB" id="A0A109N2K9"/>
<evidence type="ECO:0000313" key="1">
    <source>
        <dbReference type="EMBL" id="KWW22353.1"/>
    </source>
</evidence>
<keyword evidence="1" id="KW-0489">Methyltransferase</keyword>
<reference evidence="1 2" key="1">
    <citation type="submission" date="2015-11" db="EMBL/GenBank/DDBJ databases">
        <title>Genome Sequence of Bacillus simplex strain VanAntwerpen2.</title>
        <authorList>
            <person name="Couger M.B."/>
        </authorList>
    </citation>
    <scope>NUCLEOTIDE SEQUENCE [LARGE SCALE GENOMIC DNA]</scope>
    <source>
        <strain evidence="1 2">VanAntwerpen02</strain>
    </source>
</reference>
<dbReference type="SUPFAM" id="SSF53335">
    <property type="entry name" value="S-adenosyl-L-methionine-dependent methyltransferases"/>
    <property type="match status" value="1"/>
</dbReference>
<dbReference type="Proteomes" id="UP000064189">
    <property type="component" value="Unassembled WGS sequence"/>
</dbReference>
<dbReference type="GO" id="GO:0032259">
    <property type="term" value="P:methylation"/>
    <property type="evidence" value="ECO:0007669"/>
    <property type="project" value="UniProtKB-KW"/>
</dbReference>
<dbReference type="Gene3D" id="3.40.50.150">
    <property type="entry name" value="Vaccinia Virus protein VP39"/>
    <property type="match status" value="1"/>
</dbReference>
<dbReference type="Pfam" id="PF13489">
    <property type="entry name" value="Methyltransf_23"/>
    <property type="match status" value="1"/>
</dbReference>
<evidence type="ECO:0000313" key="2">
    <source>
        <dbReference type="Proteomes" id="UP000064189"/>
    </source>
</evidence>
<accession>A0A109N2K9</accession>
<dbReference type="GO" id="GO:0008168">
    <property type="term" value="F:methyltransferase activity"/>
    <property type="evidence" value="ECO:0007669"/>
    <property type="project" value="UniProtKB-KW"/>
</dbReference>
<proteinExistence type="predicted"/>